<proteinExistence type="predicted"/>
<dbReference type="Pfam" id="PF02627">
    <property type="entry name" value="CMD"/>
    <property type="match status" value="1"/>
</dbReference>
<comment type="caution">
    <text evidence="2">The sequence shown here is derived from an EMBL/GenBank/DDBJ whole genome shotgun (WGS) entry which is preliminary data.</text>
</comment>
<dbReference type="SUPFAM" id="SSF69118">
    <property type="entry name" value="AhpD-like"/>
    <property type="match status" value="1"/>
</dbReference>
<dbReference type="InterPro" id="IPR029032">
    <property type="entry name" value="AhpD-like"/>
</dbReference>
<accession>A0A520KSK3</accession>
<dbReference type="Gene3D" id="1.20.1290.10">
    <property type="entry name" value="AhpD-like"/>
    <property type="match status" value="1"/>
</dbReference>
<reference evidence="2 3" key="1">
    <citation type="journal article" date="2019" name="Nat. Microbiol.">
        <title>Wide diversity of methane and short-chain alkane metabolisms in uncultured archaea.</title>
        <authorList>
            <person name="Borrel G."/>
            <person name="Adam P.S."/>
            <person name="McKay L.J."/>
            <person name="Chen L.X."/>
            <person name="Sierra-Garcia I.N."/>
            <person name="Sieber C.M."/>
            <person name="Letourneur Q."/>
            <person name="Ghozlane A."/>
            <person name="Andersen G.L."/>
            <person name="Li W.J."/>
            <person name="Hallam S.J."/>
            <person name="Muyzer G."/>
            <person name="de Oliveira V.M."/>
            <person name="Inskeep W.P."/>
            <person name="Banfield J.F."/>
            <person name="Gribaldo S."/>
        </authorList>
    </citation>
    <scope>NUCLEOTIDE SEQUENCE [LARGE SCALE GENOMIC DNA]</scope>
    <source>
        <strain evidence="2">NM1a</strain>
    </source>
</reference>
<dbReference type="AlphaFoldDB" id="A0A520KSK3"/>
<sequence length="120" mass="13531">MSEINSIFERIKGYYGIIPLIFQTLSRNPDLFEAYFEKSQALIVNSLSSNLSFEEIELISIGAAAALGSEHCLETHIKILKDHDIDKEKVFNAILLGSMIAETSSLSKSLRIFEEVYNRT</sequence>
<dbReference type="InterPro" id="IPR003779">
    <property type="entry name" value="CMD-like"/>
</dbReference>
<dbReference type="GO" id="GO:0051920">
    <property type="term" value="F:peroxiredoxin activity"/>
    <property type="evidence" value="ECO:0007669"/>
    <property type="project" value="InterPro"/>
</dbReference>
<dbReference type="PANTHER" id="PTHR33930">
    <property type="entry name" value="ALKYL HYDROPEROXIDE REDUCTASE AHPD"/>
    <property type="match status" value="1"/>
</dbReference>
<dbReference type="Proteomes" id="UP000317158">
    <property type="component" value="Unassembled WGS sequence"/>
</dbReference>
<gene>
    <name evidence="2" type="ORF">EF806_04995</name>
</gene>
<protein>
    <submittedName>
        <fullName evidence="2">Carboxymuconolactone decarboxylase family protein</fullName>
    </submittedName>
</protein>
<feature type="domain" description="Carboxymuconolactone decarboxylase-like" evidence="1">
    <location>
        <begin position="29"/>
        <end position="115"/>
    </location>
</feature>
<name>A0A520KSK3_METT2</name>
<organism evidence="2 3">
    <name type="scientific">Methanoliparum thermophilum</name>
    <dbReference type="NCBI Taxonomy" id="2491083"/>
    <lineage>
        <taxon>Archaea</taxon>
        <taxon>Methanobacteriati</taxon>
        <taxon>Methanobacteriota</taxon>
        <taxon>Candidatus Methanoliparia</taxon>
        <taxon>Candidatus Methanoliparales</taxon>
        <taxon>Candidatus Methanoliparaceae</taxon>
        <taxon>Candidatus Methanoliparum</taxon>
    </lineage>
</organism>
<dbReference type="EMBL" id="RXIF01000008">
    <property type="protein sequence ID" value="RZN64260.1"/>
    <property type="molecule type" value="Genomic_DNA"/>
</dbReference>
<evidence type="ECO:0000259" key="1">
    <source>
        <dbReference type="Pfam" id="PF02627"/>
    </source>
</evidence>
<evidence type="ECO:0000313" key="2">
    <source>
        <dbReference type="EMBL" id="RZN64260.1"/>
    </source>
</evidence>
<evidence type="ECO:0000313" key="3">
    <source>
        <dbReference type="Proteomes" id="UP000317158"/>
    </source>
</evidence>
<dbReference type="PANTHER" id="PTHR33930:SF8">
    <property type="entry name" value="4-CARBOXYMUCONOLACTONE DECARBOXYLASE"/>
    <property type="match status" value="1"/>
</dbReference>